<keyword evidence="4" id="KW-0235">DNA replication</keyword>
<dbReference type="InterPro" id="IPR015797">
    <property type="entry name" value="NUDIX_hydrolase-like_dom_sf"/>
</dbReference>
<sequence length="137" mass="15873">MSIEVVCAVILNEKKQMLIGKRRSKNLAGYWEFPGGKVEKNEEVKQALKREVTEEIGAEAAIGPMVVPAYTYQYEFGNVRLYFYFAQLKDEMIIPKIYEEYAWLSVSQLASKKWLPANQKILDGLSQWDLNKVEFNE</sequence>
<evidence type="ECO:0000256" key="4">
    <source>
        <dbReference type="ARBA" id="ARBA00022705"/>
    </source>
</evidence>
<dbReference type="InterPro" id="IPR020084">
    <property type="entry name" value="NUDIX_hydrolase_CS"/>
</dbReference>
<dbReference type="AlphaFoldDB" id="A0A3S6QR37"/>
<dbReference type="PROSITE" id="PS51462">
    <property type="entry name" value="NUDIX"/>
    <property type="match status" value="1"/>
</dbReference>
<keyword evidence="6" id="KW-0227">DNA damage</keyword>
<dbReference type="GO" id="GO:0044715">
    <property type="term" value="F:8-oxo-dGDP phosphatase activity"/>
    <property type="evidence" value="ECO:0007669"/>
    <property type="project" value="TreeGrafter"/>
</dbReference>
<dbReference type="CDD" id="cd03425">
    <property type="entry name" value="NUDIX_MutT_NudA_like"/>
    <property type="match status" value="1"/>
</dbReference>
<dbReference type="RefSeq" id="WP_141054997.1">
    <property type="nucleotide sequence ID" value="NZ_CP018176.1"/>
</dbReference>
<comment type="catalytic activity">
    <reaction evidence="10">
        <text>8-oxo-dGTP + H2O = 8-oxo-dGMP + diphosphate + H(+)</text>
        <dbReference type="Rhea" id="RHEA:31575"/>
        <dbReference type="ChEBI" id="CHEBI:15377"/>
        <dbReference type="ChEBI" id="CHEBI:15378"/>
        <dbReference type="ChEBI" id="CHEBI:33019"/>
        <dbReference type="ChEBI" id="CHEBI:63224"/>
        <dbReference type="ChEBI" id="CHEBI:77896"/>
        <dbReference type="EC" id="3.6.1.55"/>
    </reaction>
</comment>
<dbReference type="GO" id="GO:0044716">
    <property type="term" value="F:8-oxo-GDP phosphatase activity"/>
    <property type="evidence" value="ECO:0007669"/>
    <property type="project" value="TreeGrafter"/>
</dbReference>
<organism evidence="14 15">
    <name type="scientific">Liquorilactobacillus hordei</name>
    <dbReference type="NCBI Taxonomy" id="468911"/>
    <lineage>
        <taxon>Bacteria</taxon>
        <taxon>Bacillati</taxon>
        <taxon>Bacillota</taxon>
        <taxon>Bacilli</taxon>
        <taxon>Lactobacillales</taxon>
        <taxon>Lactobacillaceae</taxon>
        <taxon>Liquorilactobacillus</taxon>
    </lineage>
</organism>
<keyword evidence="8" id="KW-0460">Magnesium</keyword>
<comment type="similarity">
    <text evidence="2 12">Belongs to the Nudix hydrolase family.</text>
</comment>
<dbReference type="KEGG" id="lhw:BSQ49_10505"/>
<comment type="cofactor">
    <cofactor evidence="1">
        <name>Mg(2+)</name>
        <dbReference type="ChEBI" id="CHEBI:18420"/>
    </cofactor>
</comment>
<evidence type="ECO:0000256" key="12">
    <source>
        <dbReference type="RuleBase" id="RU003476"/>
    </source>
</evidence>
<dbReference type="Gene3D" id="3.90.79.10">
    <property type="entry name" value="Nucleoside Triphosphate Pyrophosphohydrolase"/>
    <property type="match status" value="1"/>
</dbReference>
<gene>
    <name evidence="14" type="ORF">BSQ49_10505</name>
</gene>
<evidence type="ECO:0000256" key="8">
    <source>
        <dbReference type="ARBA" id="ARBA00022842"/>
    </source>
</evidence>
<dbReference type="EMBL" id="CP018176">
    <property type="protein sequence ID" value="AUJ30574.1"/>
    <property type="molecule type" value="Genomic_DNA"/>
</dbReference>
<evidence type="ECO:0000256" key="5">
    <source>
        <dbReference type="ARBA" id="ARBA00022723"/>
    </source>
</evidence>
<evidence type="ECO:0000256" key="2">
    <source>
        <dbReference type="ARBA" id="ARBA00005582"/>
    </source>
</evidence>
<name>A0A3S6QR37_9LACO</name>
<dbReference type="Proteomes" id="UP000314960">
    <property type="component" value="Chromosome"/>
</dbReference>
<dbReference type="GO" id="GO:0006281">
    <property type="term" value="P:DNA repair"/>
    <property type="evidence" value="ECO:0007669"/>
    <property type="project" value="UniProtKB-KW"/>
</dbReference>
<dbReference type="GO" id="GO:0046872">
    <property type="term" value="F:metal ion binding"/>
    <property type="evidence" value="ECO:0007669"/>
    <property type="project" value="UniProtKB-KW"/>
</dbReference>
<evidence type="ECO:0000256" key="11">
    <source>
        <dbReference type="ARBA" id="ARBA00038905"/>
    </source>
</evidence>
<dbReference type="PANTHER" id="PTHR47707">
    <property type="entry name" value="8-OXO-DGTP DIPHOSPHATASE"/>
    <property type="match status" value="1"/>
</dbReference>
<evidence type="ECO:0000259" key="13">
    <source>
        <dbReference type="PROSITE" id="PS51462"/>
    </source>
</evidence>
<proteinExistence type="inferred from homology"/>
<evidence type="ECO:0000313" key="15">
    <source>
        <dbReference type="Proteomes" id="UP000314960"/>
    </source>
</evidence>
<keyword evidence="3" id="KW-0515">Mutator protein</keyword>
<dbReference type="InterPro" id="IPR000086">
    <property type="entry name" value="NUDIX_hydrolase_dom"/>
</dbReference>
<evidence type="ECO:0000256" key="6">
    <source>
        <dbReference type="ARBA" id="ARBA00022763"/>
    </source>
</evidence>
<keyword evidence="7 12" id="KW-0378">Hydrolase</keyword>
<evidence type="ECO:0000256" key="10">
    <source>
        <dbReference type="ARBA" id="ARBA00035861"/>
    </source>
</evidence>
<evidence type="ECO:0000256" key="7">
    <source>
        <dbReference type="ARBA" id="ARBA00022801"/>
    </source>
</evidence>
<evidence type="ECO:0000256" key="1">
    <source>
        <dbReference type="ARBA" id="ARBA00001946"/>
    </source>
</evidence>
<evidence type="ECO:0000256" key="9">
    <source>
        <dbReference type="ARBA" id="ARBA00023204"/>
    </source>
</evidence>
<keyword evidence="9" id="KW-0234">DNA repair</keyword>
<accession>A0A3S6QR37</accession>
<dbReference type="PRINTS" id="PR00502">
    <property type="entry name" value="NUDIXFAMILY"/>
</dbReference>
<dbReference type="InterPro" id="IPR020476">
    <property type="entry name" value="Nudix_hydrolase"/>
</dbReference>
<keyword evidence="5" id="KW-0479">Metal-binding</keyword>
<dbReference type="GO" id="GO:0035539">
    <property type="term" value="F:8-oxo-7,8-dihydrodeoxyguanosine triphosphate pyrophosphatase activity"/>
    <property type="evidence" value="ECO:0007669"/>
    <property type="project" value="UniProtKB-EC"/>
</dbReference>
<dbReference type="PANTHER" id="PTHR47707:SF1">
    <property type="entry name" value="NUDIX HYDROLASE FAMILY PROTEIN"/>
    <property type="match status" value="1"/>
</dbReference>
<evidence type="ECO:0000313" key="14">
    <source>
        <dbReference type="EMBL" id="AUJ30574.1"/>
    </source>
</evidence>
<dbReference type="GO" id="GO:0008413">
    <property type="term" value="F:8-oxo-7,8-dihydroguanosine triphosphate pyrophosphatase activity"/>
    <property type="evidence" value="ECO:0007669"/>
    <property type="project" value="TreeGrafter"/>
</dbReference>
<dbReference type="SUPFAM" id="SSF55811">
    <property type="entry name" value="Nudix"/>
    <property type="match status" value="1"/>
</dbReference>
<feature type="domain" description="Nudix hydrolase" evidence="13">
    <location>
        <begin position="1"/>
        <end position="129"/>
    </location>
</feature>
<dbReference type="GO" id="GO:0006260">
    <property type="term" value="P:DNA replication"/>
    <property type="evidence" value="ECO:0007669"/>
    <property type="project" value="UniProtKB-KW"/>
</dbReference>
<dbReference type="EC" id="3.6.1.55" evidence="11"/>
<dbReference type="Pfam" id="PF00293">
    <property type="entry name" value="NUDIX"/>
    <property type="match status" value="1"/>
</dbReference>
<dbReference type="PROSITE" id="PS00893">
    <property type="entry name" value="NUDIX_BOX"/>
    <property type="match status" value="1"/>
</dbReference>
<reference evidence="14 15" key="1">
    <citation type="submission" date="2016-11" db="EMBL/GenBank/DDBJ databases">
        <title>Interaction between Lactobacillus species and yeast in water kefir.</title>
        <authorList>
            <person name="Behr J."/>
            <person name="Xu D."/>
            <person name="Vogel R.F."/>
        </authorList>
    </citation>
    <scope>NUCLEOTIDE SEQUENCE [LARGE SCALE GENOMIC DNA]</scope>
    <source>
        <strain evidence="14 15">TMW 1.1822</strain>
    </source>
</reference>
<evidence type="ECO:0000256" key="3">
    <source>
        <dbReference type="ARBA" id="ARBA00022457"/>
    </source>
</evidence>
<protein>
    <recommendedName>
        <fullName evidence="11">8-oxo-dGTP diphosphatase</fullName>
        <ecNumber evidence="11">3.6.1.55</ecNumber>
    </recommendedName>
</protein>
<dbReference type="InterPro" id="IPR047127">
    <property type="entry name" value="MutT-like"/>
</dbReference>